<accession>A0ABU5A2F3</accession>
<feature type="chain" id="PRO_5045491788" evidence="3">
    <location>
        <begin position="23"/>
        <end position="173"/>
    </location>
</feature>
<gene>
    <name evidence="5" type="ORF">RFM42_07495</name>
</gene>
<keyword evidence="2" id="KW-0812">Transmembrane</keyword>
<evidence type="ECO:0000259" key="4">
    <source>
        <dbReference type="PROSITE" id="PS51781"/>
    </source>
</evidence>
<dbReference type="RefSeq" id="WP_320246216.1">
    <property type="nucleotide sequence ID" value="NZ_JAVIIQ010000003.1"/>
</dbReference>
<evidence type="ECO:0000256" key="2">
    <source>
        <dbReference type="SAM" id="Phobius"/>
    </source>
</evidence>
<reference evidence="5 6" key="1">
    <citation type="submission" date="2023-08" db="EMBL/GenBank/DDBJ databases">
        <title>Implementing the SeqCode for naming new Mesorhizobium species isolated from Vachellia karroo root nodules.</title>
        <authorList>
            <person name="Van Lill M."/>
        </authorList>
    </citation>
    <scope>NUCLEOTIDE SEQUENCE [LARGE SCALE GENOMIC DNA]</scope>
    <source>
        <strain evidence="5 6">VK25D</strain>
    </source>
</reference>
<dbReference type="Pfam" id="PF08239">
    <property type="entry name" value="SH3_3"/>
    <property type="match status" value="1"/>
</dbReference>
<evidence type="ECO:0000256" key="1">
    <source>
        <dbReference type="SAM" id="MobiDB-lite"/>
    </source>
</evidence>
<proteinExistence type="predicted"/>
<dbReference type="PANTHER" id="PTHR34408">
    <property type="entry name" value="FAMILY PROTEIN, PUTATIVE-RELATED"/>
    <property type="match status" value="1"/>
</dbReference>
<sequence>MKLTVKSMFFACGMFAATVAHAANAIVTTNVNLRSGPGTNYSVLTAVPNGSSVSVEGCTDGYGWCRVGYGQRSGWASSQFLAFHDRPGSNFGTAAAGIGIPLIAGMVIGSALHDNHRHHWHRPSRPGIHRPGLHRPGLHRPGLHRPHHVHRPHNRPHHARPHKQPRARLLRHR</sequence>
<feature type="signal peptide" evidence="3">
    <location>
        <begin position="1"/>
        <end position="22"/>
    </location>
</feature>
<name>A0ABU5A2F3_9HYPH</name>
<organism evidence="5 6">
    <name type="scientific">Mesorhizobium vachelliae</name>
    <dbReference type="NCBI Taxonomy" id="3072309"/>
    <lineage>
        <taxon>Bacteria</taxon>
        <taxon>Pseudomonadati</taxon>
        <taxon>Pseudomonadota</taxon>
        <taxon>Alphaproteobacteria</taxon>
        <taxon>Hyphomicrobiales</taxon>
        <taxon>Phyllobacteriaceae</taxon>
        <taxon>Mesorhizobium</taxon>
    </lineage>
</organism>
<dbReference type="PANTHER" id="PTHR34408:SF1">
    <property type="entry name" value="GLYCOSYL HYDROLASE FAMILY 19 DOMAIN-CONTAINING PROTEIN HI_1415"/>
    <property type="match status" value="1"/>
</dbReference>
<evidence type="ECO:0000313" key="5">
    <source>
        <dbReference type="EMBL" id="MDX8530817.1"/>
    </source>
</evidence>
<keyword evidence="2" id="KW-0472">Membrane</keyword>
<keyword evidence="6" id="KW-1185">Reference proteome</keyword>
<dbReference type="EMBL" id="JAVIIQ010000003">
    <property type="protein sequence ID" value="MDX8530817.1"/>
    <property type="molecule type" value="Genomic_DNA"/>
</dbReference>
<feature type="transmembrane region" description="Helical" evidence="2">
    <location>
        <begin position="91"/>
        <end position="112"/>
    </location>
</feature>
<dbReference type="Proteomes" id="UP001285154">
    <property type="component" value="Unassembled WGS sequence"/>
</dbReference>
<dbReference type="InterPro" id="IPR052354">
    <property type="entry name" value="Cell_Wall_Dynamics_Protein"/>
</dbReference>
<keyword evidence="3" id="KW-0732">Signal</keyword>
<feature type="domain" description="SH3b" evidence="4">
    <location>
        <begin position="22"/>
        <end position="85"/>
    </location>
</feature>
<dbReference type="Gene3D" id="2.30.30.40">
    <property type="entry name" value="SH3 Domains"/>
    <property type="match status" value="1"/>
</dbReference>
<comment type="caution">
    <text evidence="5">The sequence shown here is derived from an EMBL/GenBank/DDBJ whole genome shotgun (WGS) entry which is preliminary data.</text>
</comment>
<dbReference type="InterPro" id="IPR003646">
    <property type="entry name" value="SH3-like_bac-type"/>
</dbReference>
<evidence type="ECO:0000256" key="3">
    <source>
        <dbReference type="SAM" id="SignalP"/>
    </source>
</evidence>
<dbReference type="PROSITE" id="PS51781">
    <property type="entry name" value="SH3B"/>
    <property type="match status" value="1"/>
</dbReference>
<protein>
    <submittedName>
        <fullName evidence="5">SH3 domain-containing protein</fullName>
    </submittedName>
</protein>
<keyword evidence="2" id="KW-1133">Transmembrane helix</keyword>
<dbReference type="SMART" id="SM00287">
    <property type="entry name" value="SH3b"/>
    <property type="match status" value="1"/>
</dbReference>
<evidence type="ECO:0000313" key="6">
    <source>
        <dbReference type="Proteomes" id="UP001285154"/>
    </source>
</evidence>
<feature type="region of interest" description="Disordered" evidence="1">
    <location>
        <begin position="117"/>
        <end position="173"/>
    </location>
</feature>